<feature type="transmembrane region" description="Helical" evidence="1">
    <location>
        <begin position="14"/>
        <end position="34"/>
    </location>
</feature>
<sequence>MTGSDFSSSVWTDLAVGVPAILGALCFLAATLAVNRVHDALGRINTMSVATGLGMVLFIVAAFAHVTVREGFSFVVLAEALVAVFATFVVVTIASMTIARAVFMTGAELDPDTDTRDLDE</sequence>
<keyword evidence="1" id="KW-1133">Transmembrane helix</keyword>
<accession>A0A921F5D7</accession>
<comment type="caution">
    <text evidence="2">The sequence shown here is derived from an EMBL/GenBank/DDBJ whole genome shotgun (WGS) entry which is preliminary data.</text>
</comment>
<protein>
    <submittedName>
        <fullName evidence="2">Monovalent cation/H(+) antiporter subunit G</fullName>
    </submittedName>
</protein>
<feature type="transmembrane region" description="Helical" evidence="1">
    <location>
        <begin position="46"/>
        <end position="66"/>
    </location>
</feature>
<evidence type="ECO:0000256" key="1">
    <source>
        <dbReference type="SAM" id="Phobius"/>
    </source>
</evidence>
<dbReference type="GO" id="GO:0098662">
    <property type="term" value="P:inorganic cation transmembrane transport"/>
    <property type="evidence" value="ECO:0007669"/>
    <property type="project" value="InterPro"/>
</dbReference>
<dbReference type="AlphaFoldDB" id="A0A921F5D7"/>
<organism evidence="2 3">
    <name type="scientific">Dietzia timorensis</name>
    <dbReference type="NCBI Taxonomy" id="499555"/>
    <lineage>
        <taxon>Bacteria</taxon>
        <taxon>Bacillati</taxon>
        <taxon>Actinomycetota</taxon>
        <taxon>Actinomycetes</taxon>
        <taxon>Mycobacteriales</taxon>
        <taxon>Dietziaceae</taxon>
        <taxon>Dietzia</taxon>
    </lineage>
</organism>
<evidence type="ECO:0000313" key="3">
    <source>
        <dbReference type="Proteomes" id="UP000776650"/>
    </source>
</evidence>
<reference evidence="2" key="1">
    <citation type="journal article" date="2021" name="PeerJ">
        <title>Extensive microbial diversity within the chicken gut microbiome revealed by metagenomics and culture.</title>
        <authorList>
            <person name="Gilroy R."/>
            <person name="Ravi A."/>
            <person name="Getino M."/>
            <person name="Pursley I."/>
            <person name="Horton D.L."/>
            <person name="Alikhan N.F."/>
            <person name="Baker D."/>
            <person name="Gharbi K."/>
            <person name="Hall N."/>
            <person name="Watson M."/>
            <person name="Adriaenssens E.M."/>
            <person name="Foster-Nyarko E."/>
            <person name="Jarju S."/>
            <person name="Secka A."/>
            <person name="Antonio M."/>
            <person name="Oren A."/>
            <person name="Chaudhuri R.R."/>
            <person name="La Ragione R."/>
            <person name="Hildebrand F."/>
            <person name="Pallen M.J."/>
        </authorList>
    </citation>
    <scope>NUCLEOTIDE SEQUENCE</scope>
    <source>
        <strain evidence="2">ChiGjej1B1-18357</strain>
    </source>
</reference>
<dbReference type="Proteomes" id="UP000776650">
    <property type="component" value="Unassembled WGS sequence"/>
</dbReference>
<evidence type="ECO:0000313" key="2">
    <source>
        <dbReference type="EMBL" id="HJE91183.1"/>
    </source>
</evidence>
<keyword evidence="1" id="KW-0472">Membrane</keyword>
<name>A0A921F5D7_9ACTN</name>
<dbReference type="Pfam" id="PF03334">
    <property type="entry name" value="PhaG_MnhG_YufB"/>
    <property type="match status" value="1"/>
</dbReference>
<dbReference type="EMBL" id="DYXM01000178">
    <property type="protein sequence ID" value="HJE91183.1"/>
    <property type="molecule type" value="Genomic_DNA"/>
</dbReference>
<dbReference type="InterPro" id="IPR005133">
    <property type="entry name" value="PhaG_MnhG_YufB"/>
</dbReference>
<dbReference type="GO" id="GO:0015297">
    <property type="term" value="F:antiporter activity"/>
    <property type="evidence" value="ECO:0007669"/>
    <property type="project" value="InterPro"/>
</dbReference>
<feature type="transmembrane region" description="Helical" evidence="1">
    <location>
        <begin position="72"/>
        <end position="94"/>
    </location>
</feature>
<gene>
    <name evidence="2" type="ORF">K8V11_09270</name>
</gene>
<dbReference type="RefSeq" id="WP_303913090.1">
    <property type="nucleotide sequence ID" value="NZ_DYXM01000178.1"/>
</dbReference>
<reference evidence="2" key="2">
    <citation type="submission" date="2021-09" db="EMBL/GenBank/DDBJ databases">
        <authorList>
            <person name="Gilroy R."/>
        </authorList>
    </citation>
    <scope>NUCLEOTIDE SEQUENCE</scope>
    <source>
        <strain evidence="2">ChiGjej1B1-18357</strain>
    </source>
</reference>
<keyword evidence="1" id="KW-0812">Transmembrane</keyword>
<proteinExistence type="predicted"/>